<dbReference type="EMBL" id="JAWJWF010000047">
    <property type="protein sequence ID" value="KAK6621800.1"/>
    <property type="molecule type" value="Genomic_DNA"/>
</dbReference>
<gene>
    <name evidence="1" type="ORF">RUM44_001607</name>
</gene>
<evidence type="ECO:0000313" key="1">
    <source>
        <dbReference type="EMBL" id="KAK6621800.1"/>
    </source>
</evidence>
<organism evidence="1 2">
    <name type="scientific">Polyplax serrata</name>
    <name type="common">Common mouse louse</name>
    <dbReference type="NCBI Taxonomy" id="468196"/>
    <lineage>
        <taxon>Eukaryota</taxon>
        <taxon>Metazoa</taxon>
        <taxon>Ecdysozoa</taxon>
        <taxon>Arthropoda</taxon>
        <taxon>Hexapoda</taxon>
        <taxon>Insecta</taxon>
        <taxon>Pterygota</taxon>
        <taxon>Neoptera</taxon>
        <taxon>Paraneoptera</taxon>
        <taxon>Psocodea</taxon>
        <taxon>Troctomorpha</taxon>
        <taxon>Phthiraptera</taxon>
        <taxon>Anoplura</taxon>
        <taxon>Polyplacidae</taxon>
        <taxon>Polyplax</taxon>
    </lineage>
</organism>
<sequence length="207" mass="23367">MKSHRRTPPWLLDLRTAKGVQQFIAKKVVWVSGDGSKVIRDESFPIANVKNSNLSVTVAKETKMKEKGHFQERVVHFLKKICFLSSTGQRQDKDKQNEQSAGFVRGDVSVHGFRGPLQLPRGNVLSVRWRPEGGPVEPVRGTNEKLDGFLATGKRHRIGHILLLRGNCQIYTTLLYSPKGDDFNTIITKNFTTSTSEHCVDENNKKK</sequence>
<accession>A0ABR1AKJ8</accession>
<protein>
    <submittedName>
        <fullName evidence="1">Uncharacterized protein</fullName>
    </submittedName>
</protein>
<evidence type="ECO:0000313" key="2">
    <source>
        <dbReference type="Proteomes" id="UP001359485"/>
    </source>
</evidence>
<keyword evidence="2" id="KW-1185">Reference proteome</keyword>
<comment type="caution">
    <text evidence="1">The sequence shown here is derived from an EMBL/GenBank/DDBJ whole genome shotgun (WGS) entry which is preliminary data.</text>
</comment>
<dbReference type="Proteomes" id="UP001359485">
    <property type="component" value="Unassembled WGS sequence"/>
</dbReference>
<name>A0ABR1AKJ8_POLSC</name>
<proteinExistence type="predicted"/>
<reference evidence="1 2" key="1">
    <citation type="submission" date="2023-09" db="EMBL/GenBank/DDBJ databases">
        <title>Genomes of two closely related lineages of the louse Polyplax serrata with different host specificities.</title>
        <authorList>
            <person name="Martinu J."/>
            <person name="Tarabai H."/>
            <person name="Stefka J."/>
            <person name="Hypsa V."/>
        </authorList>
    </citation>
    <scope>NUCLEOTIDE SEQUENCE [LARGE SCALE GENOMIC DNA]</scope>
    <source>
        <strain evidence="1">98ZLc_SE</strain>
    </source>
</reference>